<dbReference type="EMBL" id="BLXT01007596">
    <property type="protein sequence ID" value="GFO40211.1"/>
    <property type="molecule type" value="Genomic_DNA"/>
</dbReference>
<feature type="region of interest" description="Disordered" evidence="1">
    <location>
        <begin position="1"/>
        <end position="161"/>
    </location>
</feature>
<comment type="caution">
    <text evidence="2">The sequence shown here is derived from an EMBL/GenBank/DDBJ whole genome shotgun (WGS) entry which is preliminary data.</text>
</comment>
<accession>A0AAV4D7S2</accession>
<organism evidence="2 3">
    <name type="scientific">Plakobranchus ocellatus</name>
    <dbReference type="NCBI Taxonomy" id="259542"/>
    <lineage>
        <taxon>Eukaryota</taxon>
        <taxon>Metazoa</taxon>
        <taxon>Spiralia</taxon>
        <taxon>Lophotrochozoa</taxon>
        <taxon>Mollusca</taxon>
        <taxon>Gastropoda</taxon>
        <taxon>Heterobranchia</taxon>
        <taxon>Euthyneura</taxon>
        <taxon>Panpulmonata</taxon>
        <taxon>Sacoglossa</taxon>
        <taxon>Placobranchoidea</taxon>
        <taxon>Plakobranchidae</taxon>
        <taxon>Plakobranchus</taxon>
    </lineage>
</organism>
<feature type="compositionally biased region" description="Polar residues" evidence="1">
    <location>
        <begin position="50"/>
        <end position="72"/>
    </location>
</feature>
<dbReference type="Proteomes" id="UP000735302">
    <property type="component" value="Unassembled WGS sequence"/>
</dbReference>
<proteinExistence type="predicted"/>
<name>A0AAV4D7S2_9GAST</name>
<keyword evidence="3" id="KW-1185">Reference proteome</keyword>
<evidence type="ECO:0000256" key="1">
    <source>
        <dbReference type="SAM" id="MobiDB-lite"/>
    </source>
</evidence>
<evidence type="ECO:0000313" key="3">
    <source>
        <dbReference type="Proteomes" id="UP000735302"/>
    </source>
</evidence>
<reference evidence="2 3" key="1">
    <citation type="journal article" date="2021" name="Elife">
        <title>Chloroplast acquisition without the gene transfer in kleptoplastic sea slugs, Plakobranchus ocellatus.</title>
        <authorList>
            <person name="Maeda T."/>
            <person name="Takahashi S."/>
            <person name="Yoshida T."/>
            <person name="Shimamura S."/>
            <person name="Takaki Y."/>
            <person name="Nagai Y."/>
            <person name="Toyoda A."/>
            <person name="Suzuki Y."/>
            <person name="Arimoto A."/>
            <person name="Ishii H."/>
            <person name="Satoh N."/>
            <person name="Nishiyama T."/>
            <person name="Hasebe M."/>
            <person name="Maruyama T."/>
            <person name="Minagawa J."/>
            <person name="Obokata J."/>
            <person name="Shigenobu S."/>
        </authorList>
    </citation>
    <scope>NUCLEOTIDE SEQUENCE [LARGE SCALE GENOMIC DNA]</scope>
</reference>
<protein>
    <submittedName>
        <fullName evidence="2">Uncharacterized protein</fullName>
    </submittedName>
</protein>
<dbReference type="AlphaFoldDB" id="A0AAV4D7S2"/>
<sequence>MKKFLKAVGTGQLGALFDDDDEDNGECSPSEPRAGFLFGLDKNGTRGAATAQQSSRNGPRNLSPSPSTSSRNGAPLLRAAVASSAKTGTAPYKGSTAPSSRCATPEHRSSLSPARTPTFESRAALSPSRAVTPDHKSSLGSSRCGTPEHRSPLASPRSGTPELRSALVSSRSGTPEHRFVPLLLPPADDGACSVSPYWSQAQSASISLVSGQPNDWTLDILASDKFALFMLQKNLVI</sequence>
<evidence type="ECO:0000313" key="2">
    <source>
        <dbReference type="EMBL" id="GFO40211.1"/>
    </source>
</evidence>
<feature type="compositionally biased region" description="Polar residues" evidence="1">
    <location>
        <begin position="110"/>
        <end position="119"/>
    </location>
</feature>
<gene>
    <name evidence="2" type="ORF">PoB_006671600</name>
</gene>